<dbReference type="PANTHER" id="PTHR43280:SF28">
    <property type="entry name" value="HTH-TYPE TRANSCRIPTIONAL ACTIVATOR RHAS"/>
    <property type="match status" value="1"/>
</dbReference>
<dbReference type="SUPFAM" id="SSF51215">
    <property type="entry name" value="Regulatory protein AraC"/>
    <property type="match status" value="1"/>
</dbReference>
<keyword evidence="1" id="KW-0805">Transcription regulation</keyword>
<dbReference type="PANTHER" id="PTHR43280">
    <property type="entry name" value="ARAC-FAMILY TRANSCRIPTIONAL REGULATOR"/>
    <property type="match status" value="1"/>
</dbReference>
<keyword evidence="2" id="KW-0238">DNA-binding</keyword>
<comment type="caution">
    <text evidence="4">The sequence shown here is derived from an EMBL/GenBank/DDBJ whole genome shotgun (WGS) entry which is preliminary data.</text>
</comment>
<dbReference type="Pfam" id="PF02311">
    <property type="entry name" value="AraC_binding"/>
    <property type="match status" value="1"/>
</dbReference>
<name>A0A414AV99_9FIRM</name>
<protein>
    <submittedName>
        <fullName evidence="4">AraC family transcriptional regulator</fullName>
    </submittedName>
</protein>
<dbReference type="Pfam" id="PF12833">
    <property type="entry name" value="HTH_18"/>
    <property type="match status" value="1"/>
</dbReference>
<dbReference type="GO" id="GO:0043565">
    <property type="term" value="F:sequence-specific DNA binding"/>
    <property type="evidence" value="ECO:0007669"/>
    <property type="project" value="InterPro"/>
</dbReference>
<sequence>MLCTIIGIMIICKGGDQLKNMPAKTPISPHFSEDFSFKYKVTYGPEQHEYHTHKQFDIIFMLTPNSVCHVSEKNWKVPKNSIILFNNMDLHKITLNTHERFERYTLSFKPEYIESLSSKETDLLECFFLRPFSNPYILPLTIPQAEECLTQLKRLITCNDDTAKQDYGYDLKVKFLLGEFLIFINNLYRKYHNISSDTITSSYSLIYSVINHIHTHLSDELSLELLSSTFYINKFYLCNLFKNVTGTSPNQYIISCRIMKAKELLSQNLPVDSVCSLVGYKNLSHFSRIFKQHTGLSPKQYSKFKQAEDFKRK</sequence>
<dbReference type="InterPro" id="IPR037923">
    <property type="entry name" value="HTH-like"/>
</dbReference>
<dbReference type="SMART" id="SM00342">
    <property type="entry name" value="HTH_ARAC"/>
    <property type="match status" value="1"/>
</dbReference>
<keyword evidence="3" id="KW-0804">Transcription</keyword>
<dbReference type="AlphaFoldDB" id="A0A414AV99"/>
<dbReference type="PROSITE" id="PS01124">
    <property type="entry name" value="HTH_ARAC_FAMILY_2"/>
    <property type="match status" value="1"/>
</dbReference>
<accession>A0A414AV99</accession>
<dbReference type="InterPro" id="IPR020449">
    <property type="entry name" value="Tscrpt_reg_AraC-type_HTH"/>
</dbReference>
<dbReference type="EMBL" id="QSHZ01000013">
    <property type="protein sequence ID" value="RHC55608.1"/>
    <property type="molecule type" value="Genomic_DNA"/>
</dbReference>
<dbReference type="Proteomes" id="UP000283975">
    <property type="component" value="Unassembled WGS sequence"/>
</dbReference>
<evidence type="ECO:0000313" key="4">
    <source>
        <dbReference type="EMBL" id="RHC55608.1"/>
    </source>
</evidence>
<proteinExistence type="predicted"/>
<dbReference type="PROSITE" id="PS00041">
    <property type="entry name" value="HTH_ARAC_FAMILY_1"/>
    <property type="match status" value="1"/>
</dbReference>
<dbReference type="GO" id="GO:0003700">
    <property type="term" value="F:DNA-binding transcription factor activity"/>
    <property type="evidence" value="ECO:0007669"/>
    <property type="project" value="InterPro"/>
</dbReference>
<dbReference type="InterPro" id="IPR003313">
    <property type="entry name" value="AraC-bd"/>
</dbReference>
<dbReference type="SUPFAM" id="SSF46689">
    <property type="entry name" value="Homeodomain-like"/>
    <property type="match status" value="2"/>
</dbReference>
<dbReference type="PRINTS" id="PR00032">
    <property type="entry name" value="HTHARAC"/>
</dbReference>
<dbReference type="Gene3D" id="1.10.10.60">
    <property type="entry name" value="Homeodomain-like"/>
    <property type="match status" value="2"/>
</dbReference>
<evidence type="ECO:0000313" key="5">
    <source>
        <dbReference type="Proteomes" id="UP000283975"/>
    </source>
</evidence>
<dbReference type="InterPro" id="IPR018060">
    <property type="entry name" value="HTH_AraC"/>
</dbReference>
<dbReference type="InterPro" id="IPR009057">
    <property type="entry name" value="Homeodomain-like_sf"/>
</dbReference>
<gene>
    <name evidence="4" type="ORF">DW839_13990</name>
</gene>
<dbReference type="KEGG" id="cbol:CGC65_02435"/>
<evidence type="ECO:0000256" key="3">
    <source>
        <dbReference type="ARBA" id="ARBA00023163"/>
    </source>
</evidence>
<evidence type="ECO:0000256" key="1">
    <source>
        <dbReference type="ARBA" id="ARBA00023015"/>
    </source>
</evidence>
<evidence type="ECO:0000256" key="2">
    <source>
        <dbReference type="ARBA" id="ARBA00023125"/>
    </source>
</evidence>
<reference evidence="4 5" key="1">
    <citation type="submission" date="2018-08" db="EMBL/GenBank/DDBJ databases">
        <title>A genome reference for cultivated species of the human gut microbiota.</title>
        <authorList>
            <person name="Zou Y."/>
            <person name="Xue W."/>
            <person name="Luo G."/>
        </authorList>
    </citation>
    <scope>NUCLEOTIDE SEQUENCE [LARGE SCALE GENOMIC DNA]</scope>
    <source>
        <strain evidence="4 5">AM35-14</strain>
    </source>
</reference>
<organism evidence="4 5">
    <name type="scientific">Enterocloster bolteae</name>
    <dbReference type="NCBI Taxonomy" id="208479"/>
    <lineage>
        <taxon>Bacteria</taxon>
        <taxon>Bacillati</taxon>
        <taxon>Bacillota</taxon>
        <taxon>Clostridia</taxon>
        <taxon>Lachnospirales</taxon>
        <taxon>Lachnospiraceae</taxon>
        <taxon>Enterocloster</taxon>
    </lineage>
</organism>
<dbReference type="InterPro" id="IPR018062">
    <property type="entry name" value="HTH_AraC-typ_CS"/>
</dbReference>